<dbReference type="Proteomes" id="UP000017174">
    <property type="component" value="Unassembled WGS sequence"/>
</dbReference>
<dbReference type="HOGENOM" id="CLU_3011530_0_0_11"/>
<name>U7V864_9MICC</name>
<dbReference type="AlphaFoldDB" id="U7V864"/>
<comment type="caution">
    <text evidence="1">The sequence shown here is derived from an EMBL/GenBank/DDBJ whole genome shotgun (WGS) entry which is preliminary data.</text>
</comment>
<proteinExistence type="predicted"/>
<evidence type="ECO:0000313" key="2">
    <source>
        <dbReference type="Proteomes" id="UP000017174"/>
    </source>
</evidence>
<accession>U7V864</accession>
<reference evidence="1 2" key="1">
    <citation type="submission" date="2013-08" db="EMBL/GenBank/DDBJ databases">
        <authorList>
            <person name="Weinstock G."/>
            <person name="Sodergren E."/>
            <person name="Wylie T."/>
            <person name="Fulton L."/>
            <person name="Fulton R."/>
            <person name="Fronick C."/>
            <person name="O'Laughlin M."/>
            <person name="Godfrey J."/>
            <person name="Miner T."/>
            <person name="Herter B."/>
            <person name="Appelbaum E."/>
            <person name="Cordes M."/>
            <person name="Lek S."/>
            <person name="Wollam A."/>
            <person name="Pepin K.H."/>
            <person name="Palsikar V.B."/>
            <person name="Mitreva M."/>
            <person name="Wilson R.K."/>
        </authorList>
    </citation>
    <scope>NUCLEOTIDE SEQUENCE [LARGE SCALE GENOMIC DNA]</scope>
    <source>
        <strain evidence="1 2">F0184</strain>
    </source>
</reference>
<protein>
    <submittedName>
        <fullName evidence="1">Uncharacterized protein</fullName>
    </submittedName>
</protein>
<dbReference type="EMBL" id="AXZG01000010">
    <property type="protein sequence ID" value="ERT67334.1"/>
    <property type="molecule type" value="Genomic_DNA"/>
</dbReference>
<sequence>MGRTQTRSYRAQAVAQDTSGSCSVSIVCAVFVCAQALKNRWCIHNAVGYALVNQEP</sequence>
<evidence type="ECO:0000313" key="1">
    <source>
        <dbReference type="EMBL" id="ERT67334.1"/>
    </source>
</evidence>
<organism evidence="1 2">
    <name type="scientific">Rothia aeria F0184</name>
    <dbReference type="NCBI Taxonomy" id="888019"/>
    <lineage>
        <taxon>Bacteria</taxon>
        <taxon>Bacillati</taxon>
        <taxon>Actinomycetota</taxon>
        <taxon>Actinomycetes</taxon>
        <taxon>Micrococcales</taxon>
        <taxon>Micrococcaceae</taxon>
        <taxon>Rothia</taxon>
    </lineage>
</organism>
<gene>
    <name evidence="1" type="ORF">HMPREF0742_00239</name>
</gene>